<dbReference type="Gene3D" id="3.40.50.2020">
    <property type="match status" value="1"/>
</dbReference>
<keyword evidence="2" id="KW-0315">Glutamine amidotransferase</keyword>
<sequence>PEIRFPNVYGIDMPSANELIGHGRESNEICDMIGADGLIYQDLDDLVGAVGEENPNVQRFETSVFSGEYITGDINQDYLDELDAARNDMAKAQRDGGEDANLELHNDND</sequence>
<evidence type="ECO:0000313" key="4">
    <source>
        <dbReference type="EMBL" id="HAR55678.1"/>
    </source>
</evidence>
<feature type="non-terminal residue" evidence="4">
    <location>
        <position position="1"/>
    </location>
</feature>
<keyword evidence="1 4" id="KW-0808">Transferase</keyword>
<dbReference type="InterPro" id="IPR029057">
    <property type="entry name" value="PRTase-like"/>
</dbReference>
<dbReference type="SUPFAM" id="SSF53271">
    <property type="entry name" value="PRTase-like"/>
    <property type="match status" value="1"/>
</dbReference>
<dbReference type="AlphaFoldDB" id="A0A348WMB6"/>
<proteinExistence type="predicted"/>
<keyword evidence="4" id="KW-0328">Glycosyltransferase</keyword>
<evidence type="ECO:0000256" key="3">
    <source>
        <dbReference type="SAM" id="MobiDB-lite"/>
    </source>
</evidence>
<evidence type="ECO:0000256" key="1">
    <source>
        <dbReference type="ARBA" id="ARBA00022679"/>
    </source>
</evidence>
<dbReference type="InterPro" id="IPR029055">
    <property type="entry name" value="Ntn_hydrolases_N"/>
</dbReference>
<dbReference type="GO" id="GO:0004044">
    <property type="term" value="F:amidophosphoribosyltransferase activity"/>
    <property type="evidence" value="ECO:0007669"/>
    <property type="project" value="UniProtKB-EC"/>
</dbReference>
<dbReference type="EMBL" id="DMUP01000057">
    <property type="protein sequence ID" value="HAR55678.1"/>
    <property type="molecule type" value="Genomic_DNA"/>
</dbReference>
<comment type="caution">
    <text evidence="4">The sequence shown here is derived from an EMBL/GenBank/DDBJ whole genome shotgun (WGS) entry which is preliminary data.</text>
</comment>
<name>A0A348WMB6_9GAMM</name>
<accession>A0A348WMB6</accession>
<dbReference type="EC" id="2.4.2.14" evidence="4"/>
<evidence type="ECO:0000313" key="5">
    <source>
        <dbReference type="Proteomes" id="UP000262878"/>
    </source>
</evidence>
<dbReference type="Gene3D" id="3.60.20.10">
    <property type="entry name" value="Glutamine Phosphoribosylpyrophosphate, subunit 1, domain 1"/>
    <property type="match status" value="1"/>
</dbReference>
<protein>
    <submittedName>
        <fullName evidence="4">Amidophosphoribosyltransferase</fullName>
        <ecNumber evidence="4">2.4.2.14</ecNumber>
    </submittedName>
</protein>
<organism evidence="4 5">
    <name type="scientific">Idiomarina baltica</name>
    <dbReference type="NCBI Taxonomy" id="190892"/>
    <lineage>
        <taxon>Bacteria</taxon>
        <taxon>Pseudomonadati</taxon>
        <taxon>Pseudomonadota</taxon>
        <taxon>Gammaproteobacteria</taxon>
        <taxon>Alteromonadales</taxon>
        <taxon>Idiomarinaceae</taxon>
        <taxon>Idiomarina</taxon>
    </lineage>
</organism>
<feature type="region of interest" description="Disordered" evidence="3">
    <location>
        <begin position="90"/>
        <end position="109"/>
    </location>
</feature>
<dbReference type="Proteomes" id="UP000262878">
    <property type="component" value="Unassembled WGS sequence"/>
</dbReference>
<evidence type="ECO:0000256" key="2">
    <source>
        <dbReference type="ARBA" id="ARBA00022962"/>
    </source>
</evidence>
<gene>
    <name evidence="4" type="ORF">DCR58_02705</name>
</gene>
<reference evidence="4 5" key="1">
    <citation type="journal article" date="2018" name="Nat. Biotechnol.">
        <title>A standardized bacterial taxonomy based on genome phylogeny substantially revises the tree of life.</title>
        <authorList>
            <person name="Parks D.H."/>
            <person name="Chuvochina M."/>
            <person name="Waite D.W."/>
            <person name="Rinke C."/>
            <person name="Skarshewski A."/>
            <person name="Chaumeil P.A."/>
            <person name="Hugenholtz P."/>
        </authorList>
    </citation>
    <scope>NUCLEOTIDE SEQUENCE [LARGE SCALE GENOMIC DNA]</scope>
    <source>
        <strain evidence="4">UBA9360</strain>
    </source>
</reference>
<dbReference type="PANTHER" id="PTHR11907">
    <property type="entry name" value="AMIDOPHOSPHORIBOSYLTRANSFERASE"/>
    <property type="match status" value="1"/>
</dbReference>